<dbReference type="Pfam" id="PF08597">
    <property type="entry name" value="eIF3_subunit"/>
    <property type="match status" value="1"/>
</dbReference>
<dbReference type="GO" id="GO:0033290">
    <property type="term" value="C:eukaryotic 48S preinitiation complex"/>
    <property type="evidence" value="ECO:0007669"/>
    <property type="project" value="UniProtKB-UniRule"/>
</dbReference>
<comment type="subcellular location">
    <subcellularLocation>
        <location evidence="4">Cytoplasm</location>
    </subcellularLocation>
</comment>
<dbReference type="HAMAP" id="MF_03009">
    <property type="entry name" value="eIF3j"/>
    <property type="match status" value="1"/>
</dbReference>
<comment type="subunit">
    <text evidence="4">Component of the eukaryotic translation initiation factor 3 (eIF-3) complex.</text>
</comment>
<dbReference type="GO" id="GO:0001732">
    <property type="term" value="P:formation of cytoplasmic translation initiation complex"/>
    <property type="evidence" value="ECO:0007669"/>
    <property type="project" value="UniProtKB-UniRule"/>
</dbReference>
<dbReference type="GO" id="GO:0003743">
    <property type="term" value="F:translation initiation factor activity"/>
    <property type="evidence" value="ECO:0007669"/>
    <property type="project" value="UniProtKB-UniRule"/>
</dbReference>
<evidence type="ECO:0000313" key="6">
    <source>
        <dbReference type="EMBL" id="KAF6017352.1"/>
    </source>
</evidence>
<comment type="function">
    <text evidence="4">Component of the eukaryotic translation initiation factor 3 (eIF-3) complex, which is involved in protein synthesis of a specialized repertoire of mRNAs and, together with other initiation factors, stimulates binding of mRNA and methionyl-tRNAi to the 40S ribosome. The eIF-3 complex specifically targets and initiates translation of a subset of mRNAs involved in cell proliferation.</text>
</comment>
<evidence type="ECO:0000256" key="5">
    <source>
        <dbReference type="SAM" id="MobiDB-lite"/>
    </source>
</evidence>
<feature type="compositionally biased region" description="Acidic residues" evidence="5">
    <location>
        <begin position="24"/>
        <end position="43"/>
    </location>
</feature>
<dbReference type="OrthoDB" id="20381at2759"/>
<dbReference type="Gene3D" id="1.10.246.60">
    <property type="entry name" value="Eukaryotic translation initiation factor 3 like domains"/>
    <property type="match status" value="1"/>
</dbReference>
<dbReference type="InterPro" id="IPR013906">
    <property type="entry name" value="eIF3j"/>
</dbReference>
<evidence type="ECO:0000313" key="7">
    <source>
        <dbReference type="Proteomes" id="UP000593567"/>
    </source>
</evidence>
<feature type="compositionally biased region" description="Basic and acidic residues" evidence="5">
    <location>
        <begin position="189"/>
        <end position="201"/>
    </location>
</feature>
<dbReference type="GO" id="GO:0005852">
    <property type="term" value="C:eukaryotic translation initiation factor 3 complex"/>
    <property type="evidence" value="ECO:0007669"/>
    <property type="project" value="UniProtKB-UniRule"/>
</dbReference>
<dbReference type="PANTHER" id="PTHR21681">
    <property type="entry name" value="EUKARYOTIC TRANSLATION INITIATION FACTOR 3 SUBUNIT J"/>
    <property type="match status" value="1"/>
</dbReference>
<evidence type="ECO:0000256" key="1">
    <source>
        <dbReference type="ARBA" id="ARBA00022490"/>
    </source>
</evidence>
<dbReference type="AlphaFoldDB" id="A0A7J7ITU7"/>
<keyword evidence="3 4" id="KW-0648">Protein biosynthesis</keyword>
<keyword evidence="2 4" id="KW-0396">Initiation factor</keyword>
<feature type="region of interest" description="Disordered" evidence="5">
    <location>
        <begin position="1"/>
        <end position="92"/>
    </location>
</feature>
<feature type="region of interest" description="Disordered" evidence="5">
    <location>
        <begin position="187"/>
        <end position="219"/>
    </location>
</feature>
<feature type="compositionally biased region" description="Basic and acidic residues" evidence="5">
    <location>
        <begin position="59"/>
        <end position="84"/>
    </location>
</feature>
<reference evidence="6" key="1">
    <citation type="submission" date="2020-06" db="EMBL/GenBank/DDBJ databases">
        <title>Draft genome of Bugula neritina, a colonial animal packing powerful symbionts and potential medicines.</title>
        <authorList>
            <person name="Rayko M."/>
        </authorList>
    </citation>
    <scope>NUCLEOTIDE SEQUENCE [LARGE SCALE GENOMIC DNA]</scope>
    <source>
        <strain evidence="6">Kwan_BN1</strain>
    </source>
</reference>
<comment type="caution">
    <text evidence="6">The sequence shown here is derived from an EMBL/GenBank/DDBJ whole genome shotgun (WGS) entry which is preliminary data.</text>
</comment>
<keyword evidence="1 4" id="KW-0963">Cytoplasm</keyword>
<accession>A0A7J7ITU7</accession>
<organism evidence="6 7">
    <name type="scientific">Bugula neritina</name>
    <name type="common">Brown bryozoan</name>
    <name type="synonym">Sertularia neritina</name>
    <dbReference type="NCBI Taxonomy" id="10212"/>
    <lineage>
        <taxon>Eukaryota</taxon>
        <taxon>Metazoa</taxon>
        <taxon>Spiralia</taxon>
        <taxon>Lophotrochozoa</taxon>
        <taxon>Bryozoa</taxon>
        <taxon>Gymnolaemata</taxon>
        <taxon>Cheilostomatida</taxon>
        <taxon>Flustrina</taxon>
        <taxon>Buguloidea</taxon>
        <taxon>Bugulidae</taxon>
        <taxon>Bugula</taxon>
    </lineage>
</organism>
<dbReference type="GO" id="GO:0016282">
    <property type="term" value="C:eukaryotic 43S preinitiation complex"/>
    <property type="evidence" value="ECO:0007669"/>
    <property type="project" value="UniProtKB-UniRule"/>
</dbReference>
<dbReference type="InterPro" id="IPR023194">
    <property type="entry name" value="eIF3-like_dom_sf"/>
</dbReference>
<evidence type="ECO:0000256" key="4">
    <source>
        <dbReference type="HAMAP-Rule" id="MF_03009"/>
    </source>
</evidence>
<evidence type="ECO:0000256" key="2">
    <source>
        <dbReference type="ARBA" id="ARBA00022540"/>
    </source>
</evidence>
<keyword evidence="7" id="KW-1185">Reference proteome</keyword>
<name>A0A7J7ITU7_BUGNE</name>
<gene>
    <name evidence="6" type="ORF">EB796_024344</name>
</gene>
<sequence length="231" mass="26397">MLTLILYDEDYEPEPIVGNTDAWSGEDEDEAIKDNWEDSDDADESKPAPVQTVKKKPLRERIAEKEAKRKAELEEKRRKEEEARQNMTPEEMAAEKLRLKLQEEEEQLMLAKELVGVTVTPASGLDAMRPSTTEEFTDFAKKLKNKISESEQHPLYTKFLEDLFRDLCVSLSSESIKKIGSSLTTLANEKQKQEKAKDGGKSKKKGKGPAIKQVRANDFDEGEYDEFEDFM</sequence>
<dbReference type="EMBL" id="VXIV02003410">
    <property type="protein sequence ID" value="KAF6017352.1"/>
    <property type="molecule type" value="Genomic_DNA"/>
</dbReference>
<dbReference type="Proteomes" id="UP000593567">
    <property type="component" value="Unassembled WGS sequence"/>
</dbReference>
<proteinExistence type="inferred from homology"/>
<dbReference type="PANTHER" id="PTHR21681:SF0">
    <property type="entry name" value="EUKARYOTIC TRANSLATION INITIATION FACTOR 3 SUBUNIT J"/>
    <property type="match status" value="1"/>
</dbReference>
<evidence type="ECO:0000256" key="3">
    <source>
        <dbReference type="ARBA" id="ARBA00022917"/>
    </source>
</evidence>
<protein>
    <recommendedName>
        <fullName evidence="4">Eukaryotic translation initiation factor 3 subunit J</fullName>
        <shortName evidence="4">eIF3j</shortName>
    </recommendedName>
</protein>
<comment type="similarity">
    <text evidence="4">Belongs to the eIF-3 subunit J family.</text>
</comment>